<sequence length="179" mass="20401">MENEEDVEVFAANVLTEEKAKKEKDVEGRGAEEKAKKAEGVAPNINLFSKMYNVVHQGVLSYFHIQSGLKNMLYSEKSGKASPIRWHKYRFMAKDTFSDNVPHKFFVNYTTLEAEDSEVTMTKFQKLVNCFPKPLPLKRFCDPDVVIKAGMCKRPNNFPNMSLGMSSLSRLLFSITVFS</sequence>
<keyword evidence="2" id="KW-1185">Reference proteome</keyword>
<dbReference type="EMBL" id="BAABME010000774">
    <property type="protein sequence ID" value="GAA0145389.1"/>
    <property type="molecule type" value="Genomic_DNA"/>
</dbReference>
<evidence type="ECO:0000313" key="2">
    <source>
        <dbReference type="Proteomes" id="UP001454036"/>
    </source>
</evidence>
<gene>
    <name evidence="1" type="ORF">LIER_05594</name>
</gene>
<dbReference type="Proteomes" id="UP001454036">
    <property type="component" value="Unassembled WGS sequence"/>
</dbReference>
<organism evidence="1 2">
    <name type="scientific">Lithospermum erythrorhizon</name>
    <name type="common">Purple gromwell</name>
    <name type="synonym">Lithospermum officinale var. erythrorhizon</name>
    <dbReference type="NCBI Taxonomy" id="34254"/>
    <lineage>
        <taxon>Eukaryota</taxon>
        <taxon>Viridiplantae</taxon>
        <taxon>Streptophyta</taxon>
        <taxon>Embryophyta</taxon>
        <taxon>Tracheophyta</taxon>
        <taxon>Spermatophyta</taxon>
        <taxon>Magnoliopsida</taxon>
        <taxon>eudicotyledons</taxon>
        <taxon>Gunneridae</taxon>
        <taxon>Pentapetalae</taxon>
        <taxon>asterids</taxon>
        <taxon>lamiids</taxon>
        <taxon>Boraginales</taxon>
        <taxon>Boraginaceae</taxon>
        <taxon>Boraginoideae</taxon>
        <taxon>Lithospermeae</taxon>
        <taxon>Lithospermum</taxon>
    </lineage>
</organism>
<dbReference type="AlphaFoldDB" id="A0AAV3P198"/>
<proteinExistence type="predicted"/>
<evidence type="ECO:0000313" key="1">
    <source>
        <dbReference type="EMBL" id="GAA0145389.1"/>
    </source>
</evidence>
<accession>A0AAV3P198</accession>
<reference evidence="1 2" key="1">
    <citation type="submission" date="2024-01" db="EMBL/GenBank/DDBJ databases">
        <title>The complete chloroplast genome sequence of Lithospermum erythrorhizon: insights into the phylogenetic relationship among Boraginaceae species and the maternal lineages of purple gromwells.</title>
        <authorList>
            <person name="Okada T."/>
            <person name="Watanabe K."/>
        </authorList>
    </citation>
    <scope>NUCLEOTIDE SEQUENCE [LARGE SCALE GENOMIC DNA]</scope>
</reference>
<protein>
    <submittedName>
        <fullName evidence="1">Uncharacterized protein</fullName>
    </submittedName>
</protein>
<name>A0AAV3P198_LITER</name>
<comment type="caution">
    <text evidence="1">The sequence shown here is derived from an EMBL/GenBank/DDBJ whole genome shotgun (WGS) entry which is preliminary data.</text>
</comment>